<evidence type="ECO:0000259" key="2">
    <source>
        <dbReference type="SMART" id="SM00507"/>
    </source>
</evidence>
<comment type="caution">
    <text evidence="3">The sequence shown here is derived from an EMBL/GenBank/DDBJ whole genome shotgun (WGS) entry which is preliminary data.</text>
</comment>
<dbReference type="Gene3D" id="1.10.30.50">
    <property type="match status" value="1"/>
</dbReference>
<name>A0ABQ2KVS6_9NOCA</name>
<evidence type="ECO:0000313" key="3">
    <source>
        <dbReference type="EMBL" id="GGN93906.1"/>
    </source>
</evidence>
<sequence length="140" mass="15539">MVRSGTESVPSLRPVDHRDAYSHLVPTGGSKQVRAARKRKKRMARVTHDLTDTQWDALKRSWGGCAYCGSPATSLQKDCVQAISRGGRYTLGNVVPACGSCNASKCNAEVTGWLRRKKLDERSFLLRHYEIAAELTTRFA</sequence>
<keyword evidence="3" id="KW-0255">Endonuclease</keyword>
<keyword evidence="4" id="KW-1185">Reference proteome</keyword>
<accession>A0ABQ2KVS6</accession>
<feature type="region of interest" description="Disordered" evidence="1">
    <location>
        <begin position="1"/>
        <end position="45"/>
    </location>
</feature>
<keyword evidence="3" id="KW-0540">Nuclease</keyword>
<dbReference type="EMBL" id="BMNE01000007">
    <property type="protein sequence ID" value="GGN93906.1"/>
    <property type="molecule type" value="Genomic_DNA"/>
</dbReference>
<proteinExistence type="predicted"/>
<protein>
    <submittedName>
        <fullName evidence="3">HNH endonuclease</fullName>
    </submittedName>
</protein>
<dbReference type="GO" id="GO:0004519">
    <property type="term" value="F:endonuclease activity"/>
    <property type="evidence" value="ECO:0007669"/>
    <property type="project" value="UniProtKB-KW"/>
</dbReference>
<reference evidence="4" key="1">
    <citation type="journal article" date="2019" name="Int. J. Syst. Evol. Microbiol.">
        <title>The Global Catalogue of Microorganisms (GCM) 10K type strain sequencing project: providing services to taxonomists for standard genome sequencing and annotation.</title>
        <authorList>
            <consortium name="The Broad Institute Genomics Platform"/>
            <consortium name="The Broad Institute Genome Sequencing Center for Infectious Disease"/>
            <person name="Wu L."/>
            <person name="Ma J."/>
        </authorList>
    </citation>
    <scope>NUCLEOTIDE SEQUENCE [LARGE SCALE GENOMIC DNA]</scope>
    <source>
        <strain evidence="4">CGMCC 4.7329</strain>
    </source>
</reference>
<gene>
    <name evidence="3" type="ORF">GCM10011610_56320</name>
</gene>
<dbReference type="SMART" id="SM00507">
    <property type="entry name" value="HNHc"/>
    <property type="match status" value="1"/>
</dbReference>
<dbReference type="Pfam" id="PF01844">
    <property type="entry name" value="HNH"/>
    <property type="match status" value="1"/>
</dbReference>
<keyword evidence="3" id="KW-0378">Hydrolase</keyword>
<dbReference type="InterPro" id="IPR003615">
    <property type="entry name" value="HNH_nuc"/>
</dbReference>
<feature type="domain" description="HNH nuclease" evidence="2">
    <location>
        <begin position="53"/>
        <end position="103"/>
    </location>
</feature>
<evidence type="ECO:0000313" key="4">
    <source>
        <dbReference type="Proteomes" id="UP000658127"/>
    </source>
</evidence>
<dbReference type="InterPro" id="IPR002711">
    <property type="entry name" value="HNH"/>
</dbReference>
<organism evidence="3 4">
    <name type="scientific">Nocardia rhizosphaerihabitans</name>
    <dbReference type="NCBI Taxonomy" id="1691570"/>
    <lineage>
        <taxon>Bacteria</taxon>
        <taxon>Bacillati</taxon>
        <taxon>Actinomycetota</taxon>
        <taxon>Actinomycetes</taxon>
        <taxon>Mycobacteriales</taxon>
        <taxon>Nocardiaceae</taxon>
        <taxon>Nocardia</taxon>
    </lineage>
</organism>
<evidence type="ECO:0000256" key="1">
    <source>
        <dbReference type="SAM" id="MobiDB-lite"/>
    </source>
</evidence>
<dbReference type="CDD" id="cd00085">
    <property type="entry name" value="HNHc"/>
    <property type="match status" value="1"/>
</dbReference>
<dbReference type="Proteomes" id="UP000658127">
    <property type="component" value="Unassembled WGS sequence"/>
</dbReference>
<feature type="compositionally biased region" description="Basic residues" evidence="1">
    <location>
        <begin position="34"/>
        <end position="45"/>
    </location>
</feature>